<comment type="cofactor">
    <cofactor evidence="1 8">
        <name>heme</name>
        <dbReference type="ChEBI" id="CHEBI:30413"/>
    </cofactor>
</comment>
<keyword evidence="3 8" id="KW-0349">Heme</keyword>
<reference evidence="11" key="1">
    <citation type="journal article" date="2023" name="GigaByte">
        <title>Genome assembly of the bearded iris, Iris pallida Lam.</title>
        <authorList>
            <person name="Bruccoleri R.E."/>
            <person name="Oakeley E.J."/>
            <person name="Faust A.M.E."/>
            <person name="Altorfer M."/>
            <person name="Dessus-Babus S."/>
            <person name="Burckhardt D."/>
            <person name="Oertli M."/>
            <person name="Naumann U."/>
            <person name="Petersen F."/>
            <person name="Wong J."/>
        </authorList>
    </citation>
    <scope>NUCLEOTIDE SEQUENCE</scope>
    <source>
        <strain evidence="11">GSM-AAB239-AS_SAM_17_03QT</strain>
    </source>
</reference>
<evidence type="ECO:0000256" key="10">
    <source>
        <dbReference type="SAM" id="Phobius"/>
    </source>
</evidence>
<keyword evidence="12" id="KW-1185">Reference proteome</keyword>
<dbReference type="PANTHER" id="PTHR47955:SF19">
    <property type="entry name" value="CYTOCHROME P450 71A9-LIKE ISOFORM X1"/>
    <property type="match status" value="1"/>
</dbReference>
<keyword evidence="5 9" id="KW-0560">Oxidoreductase</keyword>
<keyword evidence="7 9" id="KW-0503">Monooxygenase</keyword>
<dbReference type="GO" id="GO:0005506">
    <property type="term" value="F:iron ion binding"/>
    <property type="evidence" value="ECO:0007669"/>
    <property type="project" value="InterPro"/>
</dbReference>
<dbReference type="PANTHER" id="PTHR47955">
    <property type="entry name" value="CYTOCHROME P450 FAMILY 71 PROTEIN"/>
    <property type="match status" value="1"/>
</dbReference>
<evidence type="ECO:0000313" key="12">
    <source>
        <dbReference type="Proteomes" id="UP001140949"/>
    </source>
</evidence>
<organism evidence="11 12">
    <name type="scientific">Iris pallida</name>
    <name type="common">Sweet iris</name>
    <dbReference type="NCBI Taxonomy" id="29817"/>
    <lineage>
        <taxon>Eukaryota</taxon>
        <taxon>Viridiplantae</taxon>
        <taxon>Streptophyta</taxon>
        <taxon>Embryophyta</taxon>
        <taxon>Tracheophyta</taxon>
        <taxon>Spermatophyta</taxon>
        <taxon>Magnoliopsida</taxon>
        <taxon>Liliopsida</taxon>
        <taxon>Asparagales</taxon>
        <taxon>Iridaceae</taxon>
        <taxon>Iridoideae</taxon>
        <taxon>Irideae</taxon>
        <taxon>Iris</taxon>
    </lineage>
</organism>
<dbReference type="CDD" id="cd11072">
    <property type="entry name" value="CYP71-like"/>
    <property type="match status" value="1"/>
</dbReference>
<keyword evidence="6 8" id="KW-0408">Iron</keyword>
<evidence type="ECO:0000256" key="6">
    <source>
        <dbReference type="ARBA" id="ARBA00023004"/>
    </source>
</evidence>
<feature type="binding site" description="axial binding residue" evidence="8">
    <location>
        <position position="465"/>
    </location>
    <ligand>
        <name>heme</name>
        <dbReference type="ChEBI" id="CHEBI:30413"/>
    </ligand>
    <ligandPart>
        <name>Fe</name>
        <dbReference type="ChEBI" id="CHEBI:18248"/>
    </ligandPart>
</feature>
<dbReference type="PRINTS" id="PR00463">
    <property type="entry name" value="EP450I"/>
</dbReference>
<keyword evidence="10" id="KW-1133">Transmembrane helix</keyword>
<name>A0AAX6H2Y9_IRIPA</name>
<evidence type="ECO:0000256" key="4">
    <source>
        <dbReference type="ARBA" id="ARBA00022723"/>
    </source>
</evidence>
<keyword evidence="10" id="KW-0812">Transmembrane</keyword>
<dbReference type="Proteomes" id="UP001140949">
    <property type="component" value="Unassembled WGS sequence"/>
</dbReference>
<dbReference type="GO" id="GO:0020037">
    <property type="term" value="F:heme binding"/>
    <property type="evidence" value="ECO:0007669"/>
    <property type="project" value="InterPro"/>
</dbReference>
<comment type="similarity">
    <text evidence="2 9">Belongs to the cytochrome P450 family.</text>
</comment>
<dbReference type="GO" id="GO:0016705">
    <property type="term" value="F:oxidoreductase activity, acting on paired donors, with incorporation or reduction of molecular oxygen"/>
    <property type="evidence" value="ECO:0007669"/>
    <property type="project" value="InterPro"/>
</dbReference>
<dbReference type="AlphaFoldDB" id="A0AAX6H2Y9"/>
<gene>
    <name evidence="11" type="ORF">M6B38_123080</name>
</gene>
<dbReference type="InterPro" id="IPR017972">
    <property type="entry name" value="Cyt_P450_CS"/>
</dbReference>
<evidence type="ECO:0000256" key="1">
    <source>
        <dbReference type="ARBA" id="ARBA00001971"/>
    </source>
</evidence>
<evidence type="ECO:0000256" key="7">
    <source>
        <dbReference type="ARBA" id="ARBA00023033"/>
    </source>
</evidence>
<evidence type="ECO:0000256" key="5">
    <source>
        <dbReference type="ARBA" id="ARBA00023002"/>
    </source>
</evidence>
<sequence length="525" mass="59415">MSPLTLLPQLLHHTLLSHPILTSILFLLPLLLLSLTLSSFCKPTTPKSGPKQPRLPPCPPKLPILGNLHQLGPLPHRSLDLLSKKYGPIMLLQLGRAPTLIVSTPELAREIMKEQDHKFATRPSLTFPRKLLYAGRDIAFAPYGEYWRQARKISVLHLLSNRRVLAYRAIREEEVSIMVDQISASSSLGPVNVSKALNTLAKDFVARVTVGKHARDEMGTDAVGELIEETASLLGAFHWSDYVPWLAWMGAITGADSRANKAFRDGNKFMEHVIETRKKVLEQEEEKEESNVFLDILLSLEKDLNRHFHFDKENIKAIIEDIFGAGTDSTYIVMDWVMAELVRNPEAMKKLKEEIRDVVGSRTTVTEDDLINMSYLKAVIKETLRLHPPGPLLVPRELMEDTEIQGYHVPKGTRAFANIWTIGRDPEVWDSPDEFWPERFGGHDPIDFMGHDFELLPFGAGRRMCPGIQFAIPIIELAVANLMHQFDWKLPNAMEEGEMDMMEAPGLTCRRKVKLQLLATPCYCK</sequence>
<evidence type="ECO:0000313" key="11">
    <source>
        <dbReference type="EMBL" id="KAJ6834931.1"/>
    </source>
</evidence>
<evidence type="ECO:0000256" key="3">
    <source>
        <dbReference type="ARBA" id="ARBA00022617"/>
    </source>
</evidence>
<feature type="transmembrane region" description="Helical" evidence="10">
    <location>
        <begin position="20"/>
        <end position="41"/>
    </location>
</feature>
<dbReference type="PRINTS" id="PR00385">
    <property type="entry name" value="P450"/>
</dbReference>
<protein>
    <submittedName>
        <fullName evidence="11">Cytochrome P450 71A1-like</fullName>
    </submittedName>
</protein>
<dbReference type="SUPFAM" id="SSF48264">
    <property type="entry name" value="Cytochrome P450"/>
    <property type="match status" value="1"/>
</dbReference>
<dbReference type="InterPro" id="IPR036396">
    <property type="entry name" value="Cyt_P450_sf"/>
</dbReference>
<dbReference type="InterPro" id="IPR001128">
    <property type="entry name" value="Cyt_P450"/>
</dbReference>
<dbReference type="InterPro" id="IPR002401">
    <property type="entry name" value="Cyt_P450_E_grp-I"/>
</dbReference>
<comment type="caution">
    <text evidence="11">The sequence shown here is derived from an EMBL/GenBank/DDBJ whole genome shotgun (WGS) entry which is preliminary data.</text>
</comment>
<evidence type="ECO:0000256" key="8">
    <source>
        <dbReference type="PIRSR" id="PIRSR602401-1"/>
    </source>
</evidence>
<reference evidence="11" key="2">
    <citation type="submission" date="2023-04" db="EMBL/GenBank/DDBJ databases">
        <authorList>
            <person name="Bruccoleri R.E."/>
            <person name="Oakeley E.J."/>
            <person name="Faust A.-M."/>
            <person name="Dessus-Babus S."/>
            <person name="Altorfer M."/>
            <person name="Burckhardt D."/>
            <person name="Oertli M."/>
            <person name="Naumann U."/>
            <person name="Petersen F."/>
            <person name="Wong J."/>
        </authorList>
    </citation>
    <scope>NUCLEOTIDE SEQUENCE</scope>
    <source>
        <strain evidence="11">GSM-AAB239-AS_SAM_17_03QT</strain>
        <tissue evidence="11">Leaf</tissue>
    </source>
</reference>
<evidence type="ECO:0000256" key="2">
    <source>
        <dbReference type="ARBA" id="ARBA00010617"/>
    </source>
</evidence>
<dbReference type="Pfam" id="PF00067">
    <property type="entry name" value="p450"/>
    <property type="match status" value="1"/>
</dbReference>
<keyword evidence="4 8" id="KW-0479">Metal-binding</keyword>
<keyword evidence="10" id="KW-0472">Membrane</keyword>
<dbReference type="Gene3D" id="1.10.630.10">
    <property type="entry name" value="Cytochrome P450"/>
    <property type="match status" value="1"/>
</dbReference>
<dbReference type="EMBL" id="JANAVB010013600">
    <property type="protein sequence ID" value="KAJ6834931.1"/>
    <property type="molecule type" value="Genomic_DNA"/>
</dbReference>
<dbReference type="FunFam" id="1.10.630.10:FF:000011">
    <property type="entry name" value="Cytochrome P450 83B1"/>
    <property type="match status" value="1"/>
</dbReference>
<dbReference type="GO" id="GO:0004497">
    <property type="term" value="F:monooxygenase activity"/>
    <property type="evidence" value="ECO:0007669"/>
    <property type="project" value="UniProtKB-KW"/>
</dbReference>
<evidence type="ECO:0000256" key="9">
    <source>
        <dbReference type="RuleBase" id="RU000461"/>
    </source>
</evidence>
<proteinExistence type="inferred from homology"/>
<accession>A0AAX6H2Y9</accession>
<dbReference type="PROSITE" id="PS00086">
    <property type="entry name" value="CYTOCHROME_P450"/>
    <property type="match status" value="1"/>
</dbReference>